<proteinExistence type="predicted"/>
<evidence type="ECO:0000313" key="3">
    <source>
        <dbReference type="EMBL" id="KAJ8310862.1"/>
    </source>
</evidence>
<name>A0ABQ9F3N8_TEGGR</name>
<accession>A0ABQ9F3N8</accession>
<dbReference type="EMBL" id="JARBDR010000640">
    <property type="protein sequence ID" value="KAJ8310862.1"/>
    <property type="molecule type" value="Genomic_DNA"/>
</dbReference>
<feature type="compositionally biased region" description="Low complexity" evidence="1">
    <location>
        <begin position="41"/>
        <end position="51"/>
    </location>
</feature>
<evidence type="ECO:0000256" key="1">
    <source>
        <dbReference type="SAM" id="MobiDB-lite"/>
    </source>
</evidence>
<reference evidence="3 4" key="1">
    <citation type="submission" date="2022-12" db="EMBL/GenBank/DDBJ databases">
        <title>Chromosome-level genome of Tegillarca granosa.</title>
        <authorList>
            <person name="Kim J."/>
        </authorList>
    </citation>
    <scope>NUCLEOTIDE SEQUENCE [LARGE SCALE GENOMIC DNA]</scope>
    <source>
        <strain evidence="3">Teg-2019</strain>
        <tissue evidence="3">Adductor muscle</tissue>
    </source>
</reference>
<evidence type="ECO:0000259" key="2">
    <source>
        <dbReference type="Pfam" id="PF13843"/>
    </source>
</evidence>
<sequence length="516" mass="59139">MDNPLSEEEEDYLDLLLGDPINEDDEDIPYVDLPGNNIGDSEASSQSTSGSQDPLARPDIYWKDQTDEDTECLDSRSVPFRPKRQPGLQLGSNITRQTSEGFRKPQLVLSICIATNQYAASLIAKGQNLSYVNPDGTWTPVTVDEMYRFIGIIIYMSFIQLPSTDKYWSTSPLYKSCNSIIASTMTLKRFKAILSFIQINGDPDKDEKLTRIQPLIDHIQTTSQLYFHPFETISVDERMVASKHKFSGIRQFVKEKPIRFGIKLWVLADTVTGYTYSFFVYLGKKRTYLINKSKGLSYNVVMELTKPLFNQGYRLYTDCFYTSLHLANDLLQNHTYLIGAIKANSTAMPICLKGDVHLFNKFATRGDFRWHRESTFVFVQWKDCRTITFMSPIHKGSSVSDCMRTLEYRECLVMSLLDVNTCSKDKTLNKNCIPGILDNRKDCSFCSASSRMQGLKYLSVKTTYYCSSCKVPLCYTKDRNCFQRWHSDEESYTMELDGFFCLNIQIAGKKSLWTAK</sequence>
<comment type="caution">
    <text evidence="3">The sequence shown here is derived from an EMBL/GenBank/DDBJ whole genome shotgun (WGS) entry which is preliminary data.</text>
</comment>
<dbReference type="Proteomes" id="UP001217089">
    <property type="component" value="Unassembled WGS sequence"/>
</dbReference>
<organism evidence="3 4">
    <name type="scientific">Tegillarca granosa</name>
    <name type="common">Malaysian cockle</name>
    <name type="synonym">Anadara granosa</name>
    <dbReference type="NCBI Taxonomy" id="220873"/>
    <lineage>
        <taxon>Eukaryota</taxon>
        <taxon>Metazoa</taxon>
        <taxon>Spiralia</taxon>
        <taxon>Lophotrochozoa</taxon>
        <taxon>Mollusca</taxon>
        <taxon>Bivalvia</taxon>
        <taxon>Autobranchia</taxon>
        <taxon>Pteriomorphia</taxon>
        <taxon>Arcoida</taxon>
        <taxon>Arcoidea</taxon>
        <taxon>Arcidae</taxon>
        <taxon>Tegillarca</taxon>
    </lineage>
</organism>
<feature type="compositionally biased region" description="Acidic residues" evidence="1">
    <location>
        <begin position="1"/>
        <end position="13"/>
    </location>
</feature>
<protein>
    <recommendedName>
        <fullName evidence="2">PiggyBac transposable element-derived protein domain-containing protein</fullName>
    </recommendedName>
</protein>
<feature type="domain" description="PiggyBac transposable element-derived protein" evidence="2">
    <location>
        <begin position="105"/>
        <end position="398"/>
    </location>
</feature>
<evidence type="ECO:0000313" key="4">
    <source>
        <dbReference type="Proteomes" id="UP001217089"/>
    </source>
</evidence>
<dbReference type="PANTHER" id="PTHR46599:SF3">
    <property type="entry name" value="PIGGYBAC TRANSPOSABLE ELEMENT-DERIVED PROTEIN 4"/>
    <property type="match status" value="1"/>
</dbReference>
<gene>
    <name evidence="3" type="ORF">KUTeg_012727</name>
</gene>
<dbReference type="Pfam" id="PF13843">
    <property type="entry name" value="DDE_Tnp_1_7"/>
    <property type="match status" value="1"/>
</dbReference>
<keyword evidence="4" id="KW-1185">Reference proteome</keyword>
<dbReference type="InterPro" id="IPR029526">
    <property type="entry name" value="PGBD"/>
</dbReference>
<feature type="region of interest" description="Disordered" evidence="1">
    <location>
        <begin position="1"/>
        <end position="93"/>
    </location>
</feature>
<dbReference type="PANTHER" id="PTHR46599">
    <property type="entry name" value="PIGGYBAC TRANSPOSABLE ELEMENT-DERIVED PROTEIN 4"/>
    <property type="match status" value="1"/>
</dbReference>